<protein>
    <submittedName>
        <fullName evidence="1">Uncharacterized protein</fullName>
    </submittedName>
</protein>
<organism evidence="1 2">
    <name type="scientific">Zophobas morio</name>
    <dbReference type="NCBI Taxonomy" id="2755281"/>
    <lineage>
        <taxon>Eukaryota</taxon>
        <taxon>Metazoa</taxon>
        <taxon>Ecdysozoa</taxon>
        <taxon>Arthropoda</taxon>
        <taxon>Hexapoda</taxon>
        <taxon>Insecta</taxon>
        <taxon>Pterygota</taxon>
        <taxon>Neoptera</taxon>
        <taxon>Endopterygota</taxon>
        <taxon>Coleoptera</taxon>
        <taxon>Polyphaga</taxon>
        <taxon>Cucujiformia</taxon>
        <taxon>Tenebrionidae</taxon>
        <taxon>Zophobas</taxon>
    </lineage>
</organism>
<accession>A0AA38M7W2</accession>
<comment type="caution">
    <text evidence="1">The sequence shown here is derived from an EMBL/GenBank/DDBJ whole genome shotgun (WGS) entry which is preliminary data.</text>
</comment>
<reference evidence="1" key="1">
    <citation type="journal article" date="2023" name="G3 (Bethesda)">
        <title>Whole genome assemblies of Zophobas morio and Tenebrio molitor.</title>
        <authorList>
            <person name="Kaur S."/>
            <person name="Stinson S.A."/>
            <person name="diCenzo G.C."/>
        </authorList>
    </citation>
    <scope>NUCLEOTIDE SEQUENCE</scope>
    <source>
        <strain evidence="1">QUZm001</strain>
    </source>
</reference>
<evidence type="ECO:0000313" key="2">
    <source>
        <dbReference type="Proteomes" id="UP001168821"/>
    </source>
</evidence>
<gene>
    <name evidence="1" type="ORF">Zmor_024165</name>
</gene>
<dbReference type="AlphaFoldDB" id="A0AA38M7W2"/>
<dbReference type="EMBL" id="JALNTZ010000007">
    <property type="protein sequence ID" value="KAJ3646583.1"/>
    <property type="molecule type" value="Genomic_DNA"/>
</dbReference>
<keyword evidence="2" id="KW-1185">Reference proteome</keyword>
<dbReference type="Proteomes" id="UP001168821">
    <property type="component" value="Unassembled WGS sequence"/>
</dbReference>
<evidence type="ECO:0000313" key="1">
    <source>
        <dbReference type="EMBL" id="KAJ3646583.1"/>
    </source>
</evidence>
<sequence length="143" mass="16106">MVNRINENICPFQISPNLIFGVLLRLFPDQKFPIAIKLLALDFDLFHQRKRNNSSVFAVIALLPSTPLAVRELPKKNQTTAKDDTCDEDQRQQSRRASCNWHNTATLIVVSCELSEGIKSFAFYSGLSCTGKNGDKITSYLKV</sequence>
<proteinExistence type="predicted"/>
<name>A0AA38M7W2_9CUCU</name>